<evidence type="ECO:0000313" key="6">
    <source>
        <dbReference type="Proteomes" id="UP001305647"/>
    </source>
</evidence>
<protein>
    <submittedName>
        <fullName evidence="5">Terpenoid synthase</fullName>
    </submittedName>
</protein>
<dbReference type="SFLD" id="SFLDS00005">
    <property type="entry name" value="Isoprenoid_Synthase_Type_I"/>
    <property type="match status" value="1"/>
</dbReference>
<evidence type="ECO:0000256" key="3">
    <source>
        <dbReference type="ARBA" id="ARBA00022842"/>
    </source>
</evidence>
<feature type="coiled-coil region" evidence="4">
    <location>
        <begin position="658"/>
        <end position="685"/>
    </location>
</feature>
<keyword evidence="6" id="KW-1185">Reference proteome</keyword>
<dbReference type="Gene3D" id="1.10.600.10">
    <property type="entry name" value="Farnesyl Diphosphate Synthase"/>
    <property type="match status" value="2"/>
</dbReference>
<keyword evidence="1" id="KW-0808">Transferase</keyword>
<evidence type="ECO:0000313" key="5">
    <source>
        <dbReference type="EMBL" id="KAK4101104.1"/>
    </source>
</evidence>
<keyword evidence="2" id="KW-0479">Metal-binding</keyword>
<dbReference type="AlphaFoldDB" id="A0AAN6Q2L7"/>
<proteinExistence type="predicted"/>
<accession>A0AAN6Q2L7</accession>
<reference evidence="5" key="2">
    <citation type="submission" date="2023-05" db="EMBL/GenBank/DDBJ databases">
        <authorList>
            <consortium name="Lawrence Berkeley National Laboratory"/>
            <person name="Steindorff A."/>
            <person name="Hensen N."/>
            <person name="Bonometti L."/>
            <person name="Westerberg I."/>
            <person name="Brannstrom I.O."/>
            <person name="Guillou S."/>
            <person name="Cros-Aarteil S."/>
            <person name="Calhoun S."/>
            <person name="Haridas S."/>
            <person name="Kuo A."/>
            <person name="Mondo S."/>
            <person name="Pangilinan J."/>
            <person name="Riley R."/>
            <person name="Labutti K."/>
            <person name="Andreopoulos B."/>
            <person name="Lipzen A."/>
            <person name="Chen C."/>
            <person name="Yanf M."/>
            <person name="Daum C."/>
            <person name="Ng V."/>
            <person name="Clum A."/>
            <person name="Ohm R."/>
            <person name="Martin F."/>
            <person name="Silar P."/>
            <person name="Natvig D."/>
            <person name="Lalanne C."/>
            <person name="Gautier V."/>
            <person name="Ament-Velasquez S.L."/>
            <person name="Kruys A."/>
            <person name="Hutchinson M.I."/>
            <person name="Powell A.J."/>
            <person name="Barry K."/>
            <person name="Miller A.N."/>
            <person name="Grigoriev I.V."/>
            <person name="Debuchy R."/>
            <person name="Gladieux P."/>
            <person name="Thoren M.H."/>
            <person name="Johannesson H."/>
        </authorList>
    </citation>
    <scope>NUCLEOTIDE SEQUENCE</scope>
    <source>
        <strain evidence="5">CBS 757.83</strain>
    </source>
</reference>
<evidence type="ECO:0000256" key="1">
    <source>
        <dbReference type="ARBA" id="ARBA00022679"/>
    </source>
</evidence>
<dbReference type="GO" id="GO:0046872">
    <property type="term" value="F:metal ion binding"/>
    <property type="evidence" value="ECO:0007669"/>
    <property type="project" value="UniProtKB-KW"/>
</dbReference>
<dbReference type="GO" id="GO:0046165">
    <property type="term" value="P:alcohol biosynthetic process"/>
    <property type="evidence" value="ECO:0007669"/>
    <property type="project" value="UniProtKB-ARBA"/>
</dbReference>
<evidence type="ECO:0000256" key="4">
    <source>
        <dbReference type="SAM" id="Coils"/>
    </source>
</evidence>
<dbReference type="InterPro" id="IPR008949">
    <property type="entry name" value="Isoprenoid_synthase_dom_sf"/>
</dbReference>
<sequence length="696" mass="77866">MEYPNSRLVDRSSYDTNLDGLCTDIPVRVHHSPELADRGAFRAQKDWERAFGSLPPRYAGNPGPDYNFVSTCFPEILPNRLELVAYVMETAFLVDDMMDAADSPMAAAAPFMADVLQAYNATMAGGEAADMSYSPAASIMTGFAREMVAIDAEQAKETFRWLGKWVKSMLSHSCGEKKFQNLDEYLEYRRVNYTTEAAFGLLMFGMGLSIPENQQQTWLELSQPLWLHGSLANDYQSWEREHKIAIQNGQGSVMNAIWVLMNKHSMACDEAKAVCREKARHYAAEYVQLVEATKARDDLCRDAKHLFDVLRFWISGSAVWGLQCPRYHADRTLNPAQLEVRRAIWADETIAGNHDQPKAVNVVAERPGVETNGVVPNGTAHGNRAAAREVPPLSAEALEAPSRYLDSLPAKGIRDIAIDALNLWFKVSPAEVTVVKEVVNLLHGASLMLDDIHDASQLRRGKPATHIVFGTVQTTNSTGYRYLLALAKVRKLESERGTEELSDLYIGQSHDLYWTCNLVCPTEDEYLAMVDGKTAGLFRLLARMLDAKSDAVAKPDLALLTRFMTLTGRLFQIRDDYMNLTSADYTKQKGYCEDLDEGKYSLPLIHALGQCDNVNAPKMGANETSVLRNLLSQRHVAGRMSLAQKKLFLEHLTARGSLEYTRQALNELQAELRDLSSQMNMRDNEDMKGLLAFLRV</sequence>
<keyword evidence="4" id="KW-0175">Coiled coil</keyword>
<dbReference type="Proteomes" id="UP001305647">
    <property type="component" value="Unassembled WGS sequence"/>
</dbReference>
<organism evidence="5 6">
    <name type="scientific">Parathielavia hyrcaniae</name>
    <dbReference type="NCBI Taxonomy" id="113614"/>
    <lineage>
        <taxon>Eukaryota</taxon>
        <taxon>Fungi</taxon>
        <taxon>Dikarya</taxon>
        <taxon>Ascomycota</taxon>
        <taxon>Pezizomycotina</taxon>
        <taxon>Sordariomycetes</taxon>
        <taxon>Sordariomycetidae</taxon>
        <taxon>Sordariales</taxon>
        <taxon>Chaetomiaceae</taxon>
        <taxon>Parathielavia</taxon>
    </lineage>
</organism>
<gene>
    <name evidence="5" type="ORF">N658DRAFT_426342</name>
</gene>
<dbReference type="PANTHER" id="PTHR12001:SF72">
    <property type="entry name" value="THIJ_PFPI FAMILY PROTEIN (AFU_ORTHOLOGUE AFUA_3G01210)-RELATED"/>
    <property type="match status" value="1"/>
</dbReference>
<dbReference type="SUPFAM" id="SSF48576">
    <property type="entry name" value="Terpenoid synthases"/>
    <property type="match status" value="2"/>
</dbReference>
<dbReference type="PANTHER" id="PTHR12001">
    <property type="entry name" value="GERANYLGERANYL PYROPHOSPHATE SYNTHASE"/>
    <property type="match status" value="1"/>
</dbReference>
<dbReference type="Pfam" id="PF19086">
    <property type="entry name" value="Terpene_syn_C_2"/>
    <property type="match status" value="1"/>
</dbReference>
<dbReference type="InterPro" id="IPR000092">
    <property type="entry name" value="Polyprenyl_synt"/>
</dbReference>
<keyword evidence="3" id="KW-0460">Magnesium</keyword>
<comment type="caution">
    <text evidence="5">The sequence shown here is derived from an EMBL/GenBank/DDBJ whole genome shotgun (WGS) entry which is preliminary data.</text>
</comment>
<dbReference type="PROSITE" id="PS00723">
    <property type="entry name" value="POLYPRENYL_SYNTHASE_1"/>
    <property type="match status" value="1"/>
</dbReference>
<dbReference type="EMBL" id="MU863637">
    <property type="protein sequence ID" value="KAK4101104.1"/>
    <property type="molecule type" value="Genomic_DNA"/>
</dbReference>
<evidence type="ECO:0000256" key="2">
    <source>
        <dbReference type="ARBA" id="ARBA00022723"/>
    </source>
</evidence>
<name>A0AAN6Q2L7_9PEZI</name>
<reference evidence="5" key="1">
    <citation type="journal article" date="2023" name="Mol. Phylogenet. Evol.">
        <title>Genome-scale phylogeny and comparative genomics of the fungal order Sordariales.</title>
        <authorList>
            <person name="Hensen N."/>
            <person name="Bonometti L."/>
            <person name="Westerberg I."/>
            <person name="Brannstrom I.O."/>
            <person name="Guillou S."/>
            <person name="Cros-Aarteil S."/>
            <person name="Calhoun S."/>
            <person name="Haridas S."/>
            <person name="Kuo A."/>
            <person name="Mondo S."/>
            <person name="Pangilinan J."/>
            <person name="Riley R."/>
            <person name="LaButti K."/>
            <person name="Andreopoulos B."/>
            <person name="Lipzen A."/>
            <person name="Chen C."/>
            <person name="Yan M."/>
            <person name="Daum C."/>
            <person name="Ng V."/>
            <person name="Clum A."/>
            <person name="Steindorff A."/>
            <person name="Ohm R.A."/>
            <person name="Martin F."/>
            <person name="Silar P."/>
            <person name="Natvig D.O."/>
            <person name="Lalanne C."/>
            <person name="Gautier V."/>
            <person name="Ament-Velasquez S.L."/>
            <person name="Kruys A."/>
            <person name="Hutchinson M.I."/>
            <person name="Powell A.J."/>
            <person name="Barry K."/>
            <person name="Miller A.N."/>
            <person name="Grigoriev I.V."/>
            <person name="Debuchy R."/>
            <person name="Gladieux P."/>
            <person name="Hiltunen Thoren M."/>
            <person name="Johannesson H."/>
        </authorList>
    </citation>
    <scope>NUCLEOTIDE SEQUENCE</scope>
    <source>
        <strain evidence="5">CBS 757.83</strain>
    </source>
</reference>
<dbReference type="InterPro" id="IPR033749">
    <property type="entry name" value="Polyprenyl_synt_CS"/>
</dbReference>
<dbReference type="GO" id="GO:0043386">
    <property type="term" value="P:mycotoxin biosynthetic process"/>
    <property type="evidence" value="ECO:0007669"/>
    <property type="project" value="UniProtKB-ARBA"/>
</dbReference>
<dbReference type="Pfam" id="PF00348">
    <property type="entry name" value="polyprenyl_synt"/>
    <property type="match status" value="1"/>
</dbReference>
<dbReference type="GO" id="GO:0004659">
    <property type="term" value="F:prenyltransferase activity"/>
    <property type="evidence" value="ECO:0007669"/>
    <property type="project" value="InterPro"/>
</dbReference>
<dbReference type="GO" id="GO:0008299">
    <property type="term" value="P:isoprenoid biosynthetic process"/>
    <property type="evidence" value="ECO:0007669"/>
    <property type="project" value="InterPro"/>
</dbReference>